<dbReference type="AlphaFoldDB" id="D8LUY4"/>
<dbReference type="Gene3D" id="2.130.10.10">
    <property type="entry name" value="YVTN repeat-like/Quinoprotein amine dehydrogenase"/>
    <property type="match status" value="1"/>
</dbReference>
<dbReference type="PANTHER" id="PTHR19842:SF0">
    <property type="entry name" value="TARGET OF RAPAMYCIN COMPLEX SUBUNIT LST8"/>
    <property type="match status" value="1"/>
</dbReference>
<dbReference type="GO" id="GO:0031929">
    <property type="term" value="P:TOR signaling"/>
    <property type="evidence" value="ECO:0007669"/>
    <property type="project" value="InterPro"/>
</dbReference>
<evidence type="ECO:0000256" key="5">
    <source>
        <dbReference type="SAM" id="Coils"/>
    </source>
</evidence>
<evidence type="ECO:0000313" key="7">
    <source>
        <dbReference type="Proteomes" id="UP000008312"/>
    </source>
</evidence>
<comment type="similarity">
    <text evidence="1">Belongs to the WD repeat LST8 family.</text>
</comment>
<keyword evidence="3" id="KW-0677">Repeat</keyword>
<dbReference type="PROSITE" id="PS50082">
    <property type="entry name" value="WD_REPEATS_2"/>
    <property type="match status" value="1"/>
</dbReference>
<dbReference type="GO" id="GO:0032956">
    <property type="term" value="P:regulation of actin cytoskeleton organization"/>
    <property type="evidence" value="ECO:0007669"/>
    <property type="project" value="TreeGrafter"/>
</dbReference>
<evidence type="ECO:0000256" key="3">
    <source>
        <dbReference type="ARBA" id="ARBA00022737"/>
    </source>
</evidence>
<keyword evidence="5" id="KW-0175">Coiled coil</keyword>
<dbReference type="Pfam" id="PF00400">
    <property type="entry name" value="WD40"/>
    <property type="match status" value="1"/>
</dbReference>
<dbReference type="OrthoDB" id="1932312at2759"/>
<evidence type="ECO:0000256" key="1">
    <source>
        <dbReference type="ARBA" id="ARBA00009890"/>
    </source>
</evidence>
<sequence length="351" mass="40425">MHHSSTEDISISLLLYPFDCSALLVSTESFAFKCHNFPRLLRSMETNLVEENKQLRKRVIELESQVASLQETLDKYKESCRFQLQQLKEYNDSLKEQLRAAHDGFMTEQDEPNEITTEEAETFKNLVFSPEVEKKHNILCVVPWERNSNYIFSTDVTKRLVCISLDDNSIVSEVPTSAPCCSLVLVRGSKYLLAGCMDGMVHIFQIDSENYIIKKLTKIAEKKLHEKAILRFKKSENLNIVLSTSYDNTVAVWDIKEDGALHEVSRYYFKYTVDGIAIAPSHHTIILAERNQPFLTYIDWRTQAKKEVSINQHEWDMHVSFCITDCVLMGDERYVVALTDKSNVIVFPACT</sequence>
<evidence type="ECO:0000256" key="2">
    <source>
        <dbReference type="ARBA" id="ARBA00022574"/>
    </source>
</evidence>
<feature type="coiled-coil region" evidence="5">
    <location>
        <begin position="45"/>
        <end position="104"/>
    </location>
</feature>
<dbReference type="InParanoid" id="D8LUY4"/>
<dbReference type="InterPro" id="IPR019775">
    <property type="entry name" value="WD40_repeat_CS"/>
</dbReference>
<gene>
    <name evidence="6" type="ORF">GSBLH_T00006017001</name>
</gene>
<evidence type="ECO:0000313" key="6">
    <source>
        <dbReference type="EMBL" id="CBK19623.2"/>
    </source>
</evidence>
<dbReference type="InterPro" id="IPR001680">
    <property type="entry name" value="WD40_rpt"/>
</dbReference>
<organism evidence="6">
    <name type="scientific">Blastocystis hominis</name>
    <dbReference type="NCBI Taxonomy" id="12968"/>
    <lineage>
        <taxon>Eukaryota</taxon>
        <taxon>Sar</taxon>
        <taxon>Stramenopiles</taxon>
        <taxon>Bigyra</taxon>
        <taxon>Opalozoa</taxon>
        <taxon>Opalinata</taxon>
        <taxon>Blastocystidae</taxon>
        <taxon>Blastocystis</taxon>
    </lineage>
</organism>
<feature type="repeat" description="WD" evidence="4">
    <location>
        <begin position="222"/>
        <end position="263"/>
    </location>
</feature>
<dbReference type="InterPro" id="IPR037588">
    <property type="entry name" value="MLST8"/>
</dbReference>
<dbReference type="GeneID" id="24922142"/>
<proteinExistence type="inferred from homology"/>
<dbReference type="InterPro" id="IPR036322">
    <property type="entry name" value="WD40_repeat_dom_sf"/>
</dbReference>
<dbReference type="SUPFAM" id="SSF50978">
    <property type="entry name" value="WD40 repeat-like"/>
    <property type="match status" value="1"/>
</dbReference>
<name>D8LUY4_BLAHO</name>
<keyword evidence="2 4" id="KW-0853">WD repeat</keyword>
<dbReference type="GO" id="GO:0031932">
    <property type="term" value="C:TORC2 complex"/>
    <property type="evidence" value="ECO:0007669"/>
    <property type="project" value="InterPro"/>
</dbReference>
<protein>
    <submittedName>
        <fullName evidence="6">Uncharacterized protein</fullName>
    </submittedName>
</protein>
<dbReference type="PROSITE" id="PS00678">
    <property type="entry name" value="WD_REPEATS_1"/>
    <property type="match status" value="1"/>
</dbReference>
<dbReference type="EMBL" id="FN668638">
    <property type="protein sequence ID" value="CBK19623.2"/>
    <property type="molecule type" value="Genomic_DNA"/>
</dbReference>
<evidence type="ECO:0000256" key="4">
    <source>
        <dbReference type="PROSITE-ProRule" id="PRU00221"/>
    </source>
</evidence>
<accession>D8LUY4</accession>
<dbReference type="SMART" id="SM00320">
    <property type="entry name" value="WD40"/>
    <property type="match status" value="2"/>
</dbReference>
<keyword evidence="7" id="KW-1185">Reference proteome</keyword>
<dbReference type="PANTHER" id="PTHR19842">
    <property type="entry name" value="G BETA-LIKE PROTEIN GBL"/>
    <property type="match status" value="1"/>
</dbReference>
<reference evidence="6" key="1">
    <citation type="submission" date="2010-02" db="EMBL/GenBank/DDBJ databases">
        <title>Sequencing and annotation of the Blastocystis hominis genome.</title>
        <authorList>
            <person name="Wincker P."/>
        </authorList>
    </citation>
    <scope>NUCLEOTIDE SEQUENCE</scope>
    <source>
        <strain evidence="6">Singapore isolate B</strain>
    </source>
</reference>
<dbReference type="RefSeq" id="XP_012893671.1">
    <property type="nucleotide sequence ID" value="XM_013038217.1"/>
</dbReference>
<dbReference type="GO" id="GO:0031931">
    <property type="term" value="C:TORC1 complex"/>
    <property type="evidence" value="ECO:0007669"/>
    <property type="project" value="InterPro"/>
</dbReference>
<dbReference type="InterPro" id="IPR015943">
    <property type="entry name" value="WD40/YVTN_repeat-like_dom_sf"/>
</dbReference>
<dbReference type="Proteomes" id="UP000008312">
    <property type="component" value="Unassembled WGS sequence"/>
</dbReference>